<comment type="caution">
    <text evidence="1">The sequence shown here is derived from an EMBL/GenBank/DDBJ whole genome shotgun (WGS) entry which is preliminary data.</text>
</comment>
<dbReference type="GO" id="GO:0019441">
    <property type="term" value="P:L-tryptophan catabolic process to kynurenine"/>
    <property type="evidence" value="ECO:0007669"/>
    <property type="project" value="InterPro"/>
</dbReference>
<dbReference type="InterPro" id="IPR007325">
    <property type="entry name" value="KFase/CYL"/>
</dbReference>
<gene>
    <name evidence="1" type="ORF">HIJ39_15730</name>
</gene>
<sequence>MKRASEIVELSHRLRVGQPYYPTHAHYFRMMYNQLEDGDSSAHAQLIMGEHAGTHVDAPRHFFPDGATIDQLPLDTFMGDGLVVDLSFSEGGQALSREALETALGQRALELKGKMVLLRYDWDRLWHLRPRRREYVDSWPGLSGAAARYLAEIGVKAVGTDAISMDASGASHAPAHHALLGSGVVIYENLTNLGRLIDRAFTFVGIPLAIGEGTGSPVRAFAYLMEGC</sequence>
<dbReference type="InterPro" id="IPR037175">
    <property type="entry name" value="KFase_sf"/>
</dbReference>
<dbReference type="PANTHER" id="PTHR31118:SF12">
    <property type="entry name" value="CYCLASE-LIKE PROTEIN 2"/>
    <property type="match status" value="1"/>
</dbReference>
<organism evidence="1 2">
    <name type="scientific">Sulfobacillus harzensis</name>
    <dbReference type="NCBI Taxonomy" id="2729629"/>
    <lineage>
        <taxon>Bacteria</taxon>
        <taxon>Bacillati</taxon>
        <taxon>Bacillota</taxon>
        <taxon>Clostridia</taxon>
        <taxon>Eubacteriales</taxon>
        <taxon>Clostridiales Family XVII. Incertae Sedis</taxon>
        <taxon>Sulfobacillus</taxon>
    </lineage>
</organism>
<proteinExistence type="predicted"/>
<dbReference type="RefSeq" id="WP_169101369.1">
    <property type="nucleotide sequence ID" value="NZ_JABBVZ010000066.1"/>
</dbReference>
<protein>
    <submittedName>
        <fullName evidence="1">Cyclase family protein</fullName>
    </submittedName>
</protein>
<dbReference type="Proteomes" id="UP000533476">
    <property type="component" value="Unassembled WGS sequence"/>
</dbReference>
<evidence type="ECO:0000313" key="2">
    <source>
        <dbReference type="Proteomes" id="UP000533476"/>
    </source>
</evidence>
<dbReference type="SUPFAM" id="SSF102198">
    <property type="entry name" value="Putative cyclase"/>
    <property type="match status" value="1"/>
</dbReference>
<dbReference type="PANTHER" id="PTHR31118">
    <property type="entry name" value="CYCLASE-LIKE PROTEIN 2"/>
    <property type="match status" value="1"/>
</dbReference>
<dbReference type="AlphaFoldDB" id="A0A7Y0L688"/>
<keyword evidence="2" id="KW-1185">Reference proteome</keyword>
<name>A0A7Y0L688_9FIRM</name>
<dbReference type="Gene3D" id="3.50.30.50">
    <property type="entry name" value="Putative cyclase"/>
    <property type="match status" value="1"/>
</dbReference>
<dbReference type="EMBL" id="JABBVZ010000066">
    <property type="protein sequence ID" value="NMP23788.1"/>
    <property type="molecule type" value="Genomic_DNA"/>
</dbReference>
<accession>A0A7Y0L688</accession>
<reference evidence="1 2" key="1">
    <citation type="submission" date="2020-04" db="EMBL/GenBank/DDBJ databases">
        <authorList>
            <person name="Zhang R."/>
            <person name="Schippers A."/>
        </authorList>
    </citation>
    <scope>NUCLEOTIDE SEQUENCE [LARGE SCALE GENOMIC DNA]</scope>
    <source>
        <strain evidence="1 2">DSM 109850</strain>
    </source>
</reference>
<dbReference type="Pfam" id="PF04199">
    <property type="entry name" value="Cyclase"/>
    <property type="match status" value="1"/>
</dbReference>
<evidence type="ECO:0000313" key="1">
    <source>
        <dbReference type="EMBL" id="NMP23788.1"/>
    </source>
</evidence>
<dbReference type="GO" id="GO:0004061">
    <property type="term" value="F:arylformamidase activity"/>
    <property type="evidence" value="ECO:0007669"/>
    <property type="project" value="InterPro"/>
</dbReference>